<accession>A0A0C9WHS5</accession>
<dbReference type="STRING" id="1095629.A0A0C9WHS5"/>
<reference evidence="2" key="2">
    <citation type="submission" date="2015-01" db="EMBL/GenBank/DDBJ databases">
        <title>Evolutionary Origins and Diversification of the Mycorrhizal Mutualists.</title>
        <authorList>
            <consortium name="DOE Joint Genome Institute"/>
            <consortium name="Mycorrhizal Genomics Consortium"/>
            <person name="Kohler A."/>
            <person name="Kuo A."/>
            <person name="Nagy L.G."/>
            <person name="Floudas D."/>
            <person name="Copeland A."/>
            <person name="Barry K.W."/>
            <person name="Cichocki N."/>
            <person name="Veneault-Fourrey C."/>
            <person name="LaButti K."/>
            <person name="Lindquist E.A."/>
            <person name="Lipzen A."/>
            <person name="Lundell T."/>
            <person name="Morin E."/>
            <person name="Murat C."/>
            <person name="Riley R."/>
            <person name="Ohm R."/>
            <person name="Sun H."/>
            <person name="Tunlid A."/>
            <person name="Henrissat B."/>
            <person name="Grigoriev I.V."/>
            <person name="Hibbett D.S."/>
            <person name="Martin F."/>
        </authorList>
    </citation>
    <scope>NUCLEOTIDE SEQUENCE [LARGE SCALE GENOMIC DNA]</scope>
    <source>
        <strain evidence="2">LaAM-08-1</strain>
    </source>
</reference>
<evidence type="ECO:0000313" key="2">
    <source>
        <dbReference type="Proteomes" id="UP000054477"/>
    </source>
</evidence>
<protein>
    <submittedName>
        <fullName evidence="1">Uncharacterized protein</fullName>
    </submittedName>
</protein>
<dbReference type="HOGENOM" id="CLU_095758_0_0_1"/>
<dbReference type="Pfam" id="PF18758">
    <property type="entry name" value="KDZ"/>
    <property type="match status" value="1"/>
</dbReference>
<evidence type="ECO:0000313" key="1">
    <source>
        <dbReference type="EMBL" id="KIJ91704.1"/>
    </source>
</evidence>
<proteinExistence type="predicted"/>
<dbReference type="EMBL" id="KN838977">
    <property type="protein sequence ID" value="KIJ91704.1"/>
    <property type="molecule type" value="Genomic_DNA"/>
</dbReference>
<dbReference type="OrthoDB" id="3246730at2759"/>
<keyword evidence="2" id="KW-1185">Reference proteome</keyword>
<reference evidence="1 2" key="1">
    <citation type="submission" date="2014-04" db="EMBL/GenBank/DDBJ databases">
        <authorList>
            <consortium name="DOE Joint Genome Institute"/>
            <person name="Kuo A."/>
            <person name="Kohler A."/>
            <person name="Nagy L.G."/>
            <person name="Floudas D."/>
            <person name="Copeland A."/>
            <person name="Barry K.W."/>
            <person name="Cichocki N."/>
            <person name="Veneault-Fourrey C."/>
            <person name="LaButti K."/>
            <person name="Lindquist E.A."/>
            <person name="Lipzen A."/>
            <person name="Lundell T."/>
            <person name="Morin E."/>
            <person name="Murat C."/>
            <person name="Sun H."/>
            <person name="Tunlid A."/>
            <person name="Henrissat B."/>
            <person name="Grigoriev I.V."/>
            <person name="Hibbett D.S."/>
            <person name="Martin F."/>
            <person name="Nordberg H.P."/>
            <person name="Cantor M.N."/>
            <person name="Hua S.X."/>
        </authorList>
    </citation>
    <scope>NUCLEOTIDE SEQUENCE [LARGE SCALE GENOMIC DNA]</scope>
    <source>
        <strain evidence="1 2">LaAM-08-1</strain>
    </source>
</reference>
<dbReference type="InterPro" id="IPR040521">
    <property type="entry name" value="KDZ"/>
</dbReference>
<dbReference type="AlphaFoldDB" id="A0A0C9WHS5"/>
<dbReference type="Proteomes" id="UP000054477">
    <property type="component" value="Unassembled WGS sequence"/>
</dbReference>
<organism evidence="1 2">
    <name type="scientific">Laccaria amethystina LaAM-08-1</name>
    <dbReference type="NCBI Taxonomy" id="1095629"/>
    <lineage>
        <taxon>Eukaryota</taxon>
        <taxon>Fungi</taxon>
        <taxon>Dikarya</taxon>
        <taxon>Basidiomycota</taxon>
        <taxon>Agaricomycotina</taxon>
        <taxon>Agaricomycetes</taxon>
        <taxon>Agaricomycetidae</taxon>
        <taxon>Agaricales</taxon>
        <taxon>Agaricineae</taxon>
        <taxon>Hydnangiaceae</taxon>
        <taxon>Laccaria</taxon>
    </lineage>
</organism>
<gene>
    <name evidence="1" type="ORF">K443DRAFT_14177</name>
</gene>
<name>A0A0C9WHS5_9AGAR</name>
<sequence>MTVFPPDSTWTGAGMLDSTRTRVGFRQSAGFRSKYPLATVKALLDAFGNDITGGYDIGCKFGITLSRSPLGRRAKGLNYRALVGSFHRHAHNCLCQLRFLATYVEGMGLEDLEGGERFFSKSNALASAIRHAGVFNRKQRIVGFAIHMDQNETYQNLSEFLINNYKQAIGILNGEAAFIKQMREQGVANTSVFLEWLAEEKTYLEDLSREPLHESLAMEYWQKLVNLGASQFGEGVEGVTAKGNLQTDKEFGDG</sequence>